<accession>A0A2G6KKN0</accession>
<keyword evidence="3" id="KW-0067">ATP-binding</keyword>
<dbReference type="Gene3D" id="3.40.50.300">
    <property type="entry name" value="P-loop containing nucleotide triphosphate hydrolases"/>
    <property type="match status" value="1"/>
</dbReference>
<dbReference type="EMBL" id="PDSK01000045">
    <property type="protein sequence ID" value="PIE35379.1"/>
    <property type="molecule type" value="Genomic_DNA"/>
</dbReference>
<evidence type="ECO:0000259" key="4">
    <source>
        <dbReference type="PROSITE" id="PS50893"/>
    </source>
</evidence>
<sequence length="279" mass="31391">MRITFDCVDFTYPSQASSVPVLRELCLECETTSLMGICGTTGSGKSTFIKHLNGLLKPTGGNVLIDGEGIHRSKSSLSAIRQRIGMTFQFPERQLFGRTVREELSHTLERRGLGESEIEDLIVSASDALEFDLDALQHRSPFSLSRNEQRILSIAVMLALQPELLILDEPTAGMDRANAIRLLDLLKTLHDEHRTQIVLVSHDLELLLKYAHSLIVLHDGRAILARTPQEIERMFQQFRQCGLLLPPVYQTLQLVREQDDTVSLPDGTSLDEIVWSFTR</sequence>
<dbReference type="SUPFAM" id="SSF52540">
    <property type="entry name" value="P-loop containing nucleoside triphosphate hydrolases"/>
    <property type="match status" value="1"/>
</dbReference>
<keyword evidence="2" id="KW-0547">Nucleotide-binding</keyword>
<dbReference type="CDD" id="cd03225">
    <property type="entry name" value="ABC_cobalt_CbiO_domain1"/>
    <property type="match status" value="1"/>
</dbReference>
<dbReference type="InterPro" id="IPR003439">
    <property type="entry name" value="ABC_transporter-like_ATP-bd"/>
</dbReference>
<dbReference type="InterPro" id="IPR003593">
    <property type="entry name" value="AAA+_ATPase"/>
</dbReference>
<comment type="caution">
    <text evidence="5">The sequence shown here is derived from an EMBL/GenBank/DDBJ whole genome shotgun (WGS) entry which is preliminary data.</text>
</comment>
<dbReference type="InterPro" id="IPR027417">
    <property type="entry name" value="P-loop_NTPase"/>
</dbReference>
<gene>
    <name evidence="5" type="ORF">CSA56_04450</name>
</gene>
<protein>
    <recommendedName>
        <fullName evidence="4">ABC transporter domain-containing protein</fullName>
    </recommendedName>
</protein>
<feature type="domain" description="ABC transporter" evidence="4">
    <location>
        <begin position="3"/>
        <end position="244"/>
    </location>
</feature>
<dbReference type="PANTHER" id="PTHR43553">
    <property type="entry name" value="HEAVY METAL TRANSPORTER"/>
    <property type="match status" value="1"/>
</dbReference>
<dbReference type="GO" id="GO:0016020">
    <property type="term" value="C:membrane"/>
    <property type="evidence" value="ECO:0007669"/>
    <property type="project" value="InterPro"/>
</dbReference>
<dbReference type="Proteomes" id="UP000230821">
    <property type="component" value="Unassembled WGS sequence"/>
</dbReference>
<evidence type="ECO:0000313" key="5">
    <source>
        <dbReference type="EMBL" id="PIE35379.1"/>
    </source>
</evidence>
<organism evidence="5 6">
    <name type="scientific">candidate division KSB3 bacterium</name>
    <dbReference type="NCBI Taxonomy" id="2044937"/>
    <lineage>
        <taxon>Bacteria</taxon>
        <taxon>candidate division KSB3</taxon>
    </lineage>
</organism>
<evidence type="ECO:0000256" key="2">
    <source>
        <dbReference type="ARBA" id="ARBA00022741"/>
    </source>
</evidence>
<dbReference type="Pfam" id="PF00005">
    <property type="entry name" value="ABC_tran"/>
    <property type="match status" value="1"/>
</dbReference>
<evidence type="ECO:0000313" key="6">
    <source>
        <dbReference type="Proteomes" id="UP000230821"/>
    </source>
</evidence>
<proteinExistence type="predicted"/>
<dbReference type="PROSITE" id="PS50893">
    <property type="entry name" value="ABC_TRANSPORTER_2"/>
    <property type="match status" value="1"/>
</dbReference>
<dbReference type="GO" id="GO:0016887">
    <property type="term" value="F:ATP hydrolysis activity"/>
    <property type="evidence" value="ECO:0007669"/>
    <property type="project" value="InterPro"/>
</dbReference>
<dbReference type="GO" id="GO:0005524">
    <property type="term" value="F:ATP binding"/>
    <property type="evidence" value="ECO:0007669"/>
    <property type="project" value="UniProtKB-KW"/>
</dbReference>
<keyword evidence="1" id="KW-0813">Transport</keyword>
<evidence type="ECO:0000256" key="3">
    <source>
        <dbReference type="ARBA" id="ARBA00022840"/>
    </source>
</evidence>
<evidence type="ECO:0000256" key="1">
    <source>
        <dbReference type="ARBA" id="ARBA00022448"/>
    </source>
</evidence>
<dbReference type="SMART" id="SM00382">
    <property type="entry name" value="AAA"/>
    <property type="match status" value="1"/>
</dbReference>
<dbReference type="InterPro" id="IPR050095">
    <property type="entry name" value="ECF_ABC_transporter_ATP-bd"/>
</dbReference>
<reference evidence="5 6" key="1">
    <citation type="submission" date="2017-10" db="EMBL/GenBank/DDBJ databases">
        <title>Novel microbial diversity and functional potential in the marine mammal oral microbiome.</title>
        <authorList>
            <person name="Dudek N.K."/>
            <person name="Sun C.L."/>
            <person name="Burstein D."/>
            <person name="Kantor R.S."/>
            <person name="Aliaga Goltsman D.S."/>
            <person name="Bik E.M."/>
            <person name="Thomas B.C."/>
            <person name="Banfield J.F."/>
            <person name="Relman D.A."/>
        </authorList>
    </citation>
    <scope>NUCLEOTIDE SEQUENCE [LARGE SCALE GENOMIC DNA]</scope>
    <source>
        <strain evidence="5">DOLJORAL78_47_16</strain>
    </source>
</reference>
<dbReference type="AlphaFoldDB" id="A0A2G6KKN0"/>
<name>A0A2G6KKN0_9BACT</name>
<dbReference type="PANTHER" id="PTHR43553:SF1">
    <property type="entry name" value="ABC TRANSPORTER I FAMILY MEMBER 11, CHLOROPLASTIC"/>
    <property type="match status" value="1"/>
</dbReference>
<dbReference type="GO" id="GO:0042626">
    <property type="term" value="F:ATPase-coupled transmembrane transporter activity"/>
    <property type="evidence" value="ECO:0007669"/>
    <property type="project" value="TreeGrafter"/>
</dbReference>
<dbReference type="InterPro" id="IPR015856">
    <property type="entry name" value="ABC_transpr_CbiO/EcfA_su"/>
</dbReference>